<protein>
    <submittedName>
        <fullName evidence="1">Uncharacterized protein</fullName>
    </submittedName>
</protein>
<name>A0ACB8UZE3_9EURO</name>
<comment type="caution">
    <text evidence="1">The sequence shown here is derived from an EMBL/GenBank/DDBJ whole genome shotgun (WGS) entry which is preliminary data.</text>
</comment>
<sequence>MSEPSLSSQIIMNVPENEANGVASVESLASLFRRLVVWGSDGGDLHSEKQVTSRAQRERRRRRILRERFRTRQHRKRLFHIQTRLGGELCDWDMLNAAWPDGALISSSRLDEATIRMEQEAYEFHGLLISMIDDGMLERLLRQDDRVTEEGIKAAMANENTKEELHRIICGLIDKVVEHVLYVEECELPVERDNGNRTSHYDTGLDESKIQKFLRKCTQTSEKAVDNTLRGLLEDMMELIILGEADINADMRLAVGSTIFEKTKKFF</sequence>
<organism evidence="1">
    <name type="scientific">Ophidiomyces ophidiicola</name>
    <dbReference type="NCBI Taxonomy" id="1387563"/>
    <lineage>
        <taxon>Eukaryota</taxon>
        <taxon>Fungi</taxon>
        <taxon>Dikarya</taxon>
        <taxon>Ascomycota</taxon>
        <taxon>Pezizomycotina</taxon>
        <taxon>Eurotiomycetes</taxon>
        <taxon>Eurotiomycetidae</taxon>
        <taxon>Onygenales</taxon>
        <taxon>Onygenaceae</taxon>
        <taxon>Ophidiomyces</taxon>
    </lineage>
</organism>
<accession>A0ACB8UZE3</accession>
<gene>
    <name evidence="1" type="ORF">LOY88_002363</name>
</gene>
<reference evidence="1" key="1">
    <citation type="journal article" date="2022" name="bioRxiv">
        <title>Population genetic analysis of Ophidiomyces ophidiicola, the causative agent of snake fungal disease, indicates recent introductions to the USA.</title>
        <authorList>
            <person name="Ladner J.T."/>
            <person name="Palmer J.M."/>
            <person name="Ettinger C.L."/>
            <person name="Stajich J.E."/>
            <person name="Farrell T.M."/>
            <person name="Glorioso B.M."/>
            <person name="Lawson B."/>
            <person name="Price S.J."/>
            <person name="Stengle A.G."/>
            <person name="Grear D.A."/>
            <person name="Lorch J.M."/>
        </authorList>
    </citation>
    <scope>NUCLEOTIDE SEQUENCE</scope>
    <source>
        <strain evidence="1">NWHC 24266-5</strain>
    </source>
</reference>
<dbReference type="EMBL" id="JALBCA010000027">
    <property type="protein sequence ID" value="KAI2388989.1"/>
    <property type="molecule type" value="Genomic_DNA"/>
</dbReference>
<proteinExistence type="predicted"/>
<evidence type="ECO:0000313" key="1">
    <source>
        <dbReference type="EMBL" id="KAI2388989.1"/>
    </source>
</evidence>